<dbReference type="AlphaFoldDB" id="A0A179FJ46"/>
<dbReference type="Pfam" id="PF00056">
    <property type="entry name" value="Ldh_1_N"/>
    <property type="match status" value="1"/>
</dbReference>
<feature type="binding site" evidence="3">
    <location>
        <begin position="16"/>
        <end position="21"/>
    </location>
    <ligand>
        <name>NAD(+)</name>
        <dbReference type="ChEBI" id="CHEBI:57540"/>
    </ligand>
</feature>
<feature type="binding site" evidence="3">
    <location>
        <begin position="131"/>
        <end position="133"/>
    </location>
    <ligand>
        <name>NAD(+)</name>
        <dbReference type="ChEBI" id="CHEBI:57540"/>
    </ligand>
</feature>
<accession>A0A179FJ46</accession>
<dbReference type="InterPro" id="IPR001236">
    <property type="entry name" value="Lactate/malate_DH_N"/>
</dbReference>
<name>A0A179FJ46_PURLI</name>
<dbReference type="Proteomes" id="UP000078240">
    <property type="component" value="Unassembled WGS sequence"/>
</dbReference>
<gene>
    <name evidence="7" type="ORF">VFPBJ_11192</name>
</gene>
<protein>
    <submittedName>
        <fullName evidence="7">Lactate/malate dehydrogenase</fullName>
    </submittedName>
</protein>
<evidence type="ECO:0000256" key="1">
    <source>
        <dbReference type="ARBA" id="ARBA00023002"/>
    </source>
</evidence>
<comment type="caution">
    <text evidence="7">The sequence shown here is derived from an EMBL/GenBank/DDBJ whole genome shotgun (WGS) entry which is preliminary data.</text>
</comment>
<feature type="domain" description="Lactate/malate dehydrogenase N-terminal" evidence="5">
    <location>
        <begin position="11"/>
        <end position="155"/>
    </location>
</feature>
<feature type="binding site" evidence="3">
    <location>
        <position position="108"/>
    </location>
    <ligand>
        <name>NAD(+)</name>
        <dbReference type="ChEBI" id="CHEBI:57540"/>
    </ligand>
</feature>
<dbReference type="PIRSF" id="PIRSF000102">
    <property type="entry name" value="Lac_mal_DH"/>
    <property type="match status" value="1"/>
</dbReference>
<evidence type="ECO:0000256" key="3">
    <source>
        <dbReference type="PIRSR" id="PIRSR000102-3"/>
    </source>
</evidence>
<dbReference type="PANTHER" id="PTHR43128:SF16">
    <property type="entry name" value="L-LACTATE DEHYDROGENASE"/>
    <property type="match status" value="1"/>
</dbReference>
<feature type="domain" description="Lactate/malate dehydrogenase C-terminal" evidence="6">
    <location>
        <begin position="158"/>
        <end position="318"/>
    </location>
</feature>
<dbReference type="PANTHER" id="PTHR43128">
    <property type="entry name" value="L-2-HYDROXYCARBOXYLATE DEHYDROGENASE (NAD(P)(+))"/>
    <property type="match status" value="1"/>
</dbReference>
<dbReference type="Gene3D" id="3.40.50.720">
    <property type="entry name" value="NAD(P)-binding Rossmann-like Domain"/>
    <property type="match status" value="1"/>
</dbReference>
<keyword evidence="1 4" id="KW-0560">Oxidoreductase</keyword>
<evidence type="ECO:0000259" key="5">
    <source>
        <dbReference type="Pfam" id="PF00056"/>
    </source>
</evidence>
<dbReference type="EMBL" id="LSBH01000015">
    <property type="protein sequence ID" value="OAQ65562.1"/>
    <property type="molecule type" value="Genomic_DNA"/>
</dbReference>
<dbReference type="CDD" id="cd00300">
    <property type="entry name" value="LDH_like"/>
    <property type="match status" value="1"/>
</dbReference>
<organism evidence="7 8">
    <name type="scientific">Purpureocillium lilacinum</name>
    <name type="common">Paecilomyces lilacinus</name>
    <dbReference type="NCBI Taxonomy" id="33203"/>
    <lineage>
        <taxon>Eukaryota</taxon>
        <taxon>Fungi</taxon>
        <taxon>Dikarya</taxon>
        <taxon>Ascomycota</taxon>
        <taxon>Pezizomycotina</taxon>
        <taxon>Sordariomycetes</taxon>
        <taxon>Hypocreomycetidae</taxon>
        <taxon>Hypocreales</taxon>
        <taxon>Ophiocordycipitaceae</taxon>
        <taxon>Purpureocillium</taxon>
    </lineage>
</organism>
<dbReference type="SUPFAM" id="SSF51735">
    <property type="entry name" value="NAD(P)-binding Rossmann-fold domains"/>
    <property type="match status" value="1"/>
</dbReference>
<dbReference type="Pfam" id="PF02866">
    <property type="entry name" value="Ldh_1_C"/>
    <property type="match status" value="1"/>
</dbReference>
<dbReference type="SUPFAM" id="SSF56327">
    <property type="entry name" value="LDH C-terminal domain-like"/>
    <property type="match status" value="1"/>
</dbReference>
<dbReference type="InterPro" id="IPR022383">
    <property type="entry name" value="Lactate/malate_DH_C"/>
</dbReference>
<dbReference type="InterPro" id="IPR015955">
    <property type="entry name" value="Lactate_DH/Glyco_Ohase_4_C"/>
</dbReference>
<dbReference type="InterPro" id="IPR036291">
    <property type="entry name" value="NAD(P)-bd_dom_sf"/>
</dbReference>
<dbReference type="PRINTS" id="PR00086">
    <property type="entry name" value="LLDHDRGNASE"/>
</dbReference>
<comment type="similarity">
    <text evidence="4">Belongs to the LDH/MDH superfamily.</text>
</comment>
<dbReference type="InterPro" id="IPR001557">
    <property type="entry name" value="L-lactate/malate_DH"/>
</dbReference>
<dbReference type="GO" id="GO:0004459">
    <property type="term" value="F:L-lactate dehydrogenase (NAD+) activity"/>
    <property type="evidence" value="ECO:0007669"/>
    <property type="project" value="TreeGrafter"/>
</dbReference>
<dbReference type="GO" id="GO:0006089">
    <property type="term" value="P:lactate metabolic process"/>
    <property type="evidence" value="ECO:0007669"/>
    <property type="project" value="TreeGrafter"/>
</dbReference>
<evidence type="ECO:0000313" key="8">
    <source>
        <dbReference type="Proteomes" id="UP000078240"/>
    </source>
</evidence>
<sequence length="322" mass="33985">MWSGTRKPFSRIAIVGVGQVGGATASALVLASVANEILLVDVNVELRDGQVRDLSDVAFSINGGTRVRAASYREAGQCDIVVITAGSKSEGANLKASGQTKVELMYRNISIVRSAVSAMMPFRADTILLVVSNPVDLLTSLALGLSNLPTSQVLGSGTFLDSVRLRGLVADSVGVRVAASSIDVYVLGVQGDSQIVAWSTATIGGVPIMKSLAPNAVIKQSELADKCKKWPQSAVKAKGSTPFGISCVVSSICSSILFDKRNIRPISHLQPEYGCCFSLPVVLGRQGIMNTIQMPLDSEEADNLARSVKSLKCTLDQICQDQ</sequence>
<proteinExistence type="inferred from homology"/>
<keyword evidence="2 3" id="KW-0520">NAD</keyword>
<evidence type="ECO:0000256" key="4">
    <source>
        <dbReference type="RuleBase" id="RU003369"/>
    </source>
</evidence>
<evidence type="ECO:0000259" key="6">
    <source>
        <dbReference type="Pfam" id="PF02866"/>
    </source>
</evidence>
<dbReference type="Gene3D" id="3.90.110.10">
    <property type="entry name" value="Lactate dehydrogenase/glycoside hydrolase, family 4, C-terminal"/>
    <property type="match status" value="1"/>
</dbReference>
<evidence type="ECO:0000256" key="2">
    <source>
        <dbReference type="ARBA" id="ARBA00023027"/>
    </source>
</evidence>
<evidence type="ECO:0000313" key="7">
    <source>
        <dbReference type="EMBL" id="OAQ65562.1"/>
    </source>
</evidence>
<feature type="binding site" evidence="3">
    <location>
        <position position="41"/>
    </location>
    <ligand>
        <name>NAD(+)</name>
        <dbReference type="ChEBI" id="CHEBI:57540"/>
    </ligand>
</feature>
<reference evidence="7 8" key="1">
    <citation type="submission" date="2016-01" db="EMBL/GenBank/DDBJ databases">
        <title>Biosynthesis of antibiotic leucinostatins and their inhibition on Phytophthora in bio-control Purpureocillium lilacinum.</title>
        <authorList>
            <person name="Wang G."/>
            <person name="Liu Z."/>
            <person name="Lin R."/>
            <person name="Li E."/>
            <person name="Mao Z."/>
            <person name="Ling J."/>
            <person name="Yin W."/>
            <person name="Xie B."/>
        </authorList>
    </citation>
    <scope>NUCLEOTIDE SEQUENCE [LARGE SCALE GENOMIC DNA]</scope>
    <source>
        <strain evidence="7">PLBJ-1</strain>
    </source>
</reference>